<reference evidence="2 3" key="1">
    <citation type="journal article" date="2018" name="Genome Announc.">
        <title>Complete genomes of two Megasphaera elsdenii strains, NCIMB 702410 and ATCC 25940.</title>
        <authorList>
            <person name="Hatmaker E.A."/>
            <person name="O'Dell K."/>
            <person name="Riley L.A."/>
            <person name="Klingeman D.M."/>
            <person name="Guss A.M."/>
        </authorList>
    </citation>
    <scope>NUCLEOTIDE SEQUENCE [LARGE SCALE GENOMIC DNA]</scope>
    <source>
        <strain evidence="2 3">NCIMB702410</strain>
    </source>
</reference>
<dbReference type="Proteomes" id="UP000238358">
    <property type="component" value="Chromosome"/>
</dbReference>
<evidence type="ECO:0000259" key="1">
    <source>
        <dbReference type="Pfam" id="PF13391"/>
    </source>
</evidence>
<dbReference type="REBASE" id="247412">
    <property type="entry name" value="Mel2410ORF1940P"/>
</dbReference>
<keyword evidence="2" id="KW-0540">Nuclease</keyword>
<evidence type="ECO:0000313" key="3">
    <source>
        <dbReference type="Proteomes" id="UP000238358"/>
    </source>
</evidence>
<dbReference type="EMBL" id="CP027569">
    <property type="protein sequence ID" value="AVO26481.1"/>
    <property type="molecule type" value="Genomic_DNA"/>
</dbReference>
<dbReference type="OrthoDB" id="5678128at2"/>
<protein>
    <submittedName>
        <fullName evidence="2">Restriction endonuclease</fullName>
    </submittedName>
</protein>
<accession>A0A2S0M4X2</accession>
<keyword evidence="2" id="KW-0378">Hydrolase</keyword>
<feature type="domain" description="HNH nuclease" evidence="1">
    <location>
        <begin position="142"/>
        <end position="195"/>
    </location>
</feature>
<organism evidence="2 3">
    <name type="scientific">Megasphaera elsdenii</name>
    <dbReference type="NCBI Taxonomy" id="907"/>
    <lineage>
        <taxon>Bacteria</taxon>
        <taxon>Bacillati</taxon>
        <taxon>Bacillota</taxon>
        <taxon>Negativicutes</taxon>
        <taxon>Veillonellales</taxon>
        <taxon>Veillonellaceae</taxon>
        <taxon>Megasphaera</taxon>
    </lineage>
</organism>
<dbReference type="Pfam" id="PF13391">
    <property type="entry name" value="HNH_2"/>
    <property type="match status" value="1"/>
</dbReference>
<keyword evidence="2" id="KW-0255">Endonuclease</keyword>
<proteinExistence type="predicted"/>
<dbReference type="GO" id="GO:0004519">
    <property type="term" value="F:endonuclease activity"/>
    <property type="evidence" value="ECO:0007669"/>
    <property type="project" value="UniProtKB-KW"/>
</dbReference>
<evidence type="ECO:0000313" key="2">
    <source>
        <dbReference type="EMBL" id="AVO26481.1"/>
    </source>
</evidence>
<dbReference type="AlphaFoldDB" id="A0A2S0M4X2"/>
<name>A0A2S0M4X2_MEGEL</name>
<gene>
    <name evidence="2" type="ORF">C6Y28_01940</name>
</gene>
<dbReference type="InterPro" id="IPR003615">
    <property type="entry name" value="HNH_nuc"/>
</dbReference>
<sequence length="251" mass="29127">MFMNRRNWNEEETCIALALYYKIPFGKIDKNNPSIIAVAEKLNRTPSALAMKMCNLAHFDKTLQRENKTGLPHGSKMDEYVWKKYAMEFDKLAQINESLKITLPNIADSIIHEGHNIEYSAKYRIGQQFFRDAVLSAYNNTCCITGISIPELLIASHIKPWSKSDDKNEKANPRNGLCLNALHDRAFDQGYITLDKNYTIIVSDRLKKKRHLDEKTKEWICAYEGQHIILPCRSLPDLKYIEYHQDTIFQP</sequence>